<comment type="caution">
    <text evidence="9">The sequence shown here is derived from an EMBL/GenBank/DDBJ whole genome shotgun (WGS) entry which is preliminary data.</text>
</comment>
<dbReference type="GO" id="GO:0008236">
    <property type="term" value="F:serine-type peptidase activity"/>
    <property type="evidence" value="ECO:0007669"/>
    <property type="project" value="UniProtKB-KW"/>
</dbReference>
<keyword evidence="5" id="KW-0720">Serine protease</keyword>
<dbReference type="Proteomes" id="UP000518288">
    <property type="component" value="Unassembled WGS sequence"/>
</dbReference>
<keyword evidence="3" id="KW-0645">Protease</keyword>
<keyword evidence="10" id="KW-1185">Reference proteome</keyword>
<dbReference type="PANTHER" id="PTHR30237:SF2">
    <property type="entry name" value="MUREIN TETRAPEPTIDE CARBOXYPEPTIDASE"/>
    <property type="match status" value="1"/>
</dbReference>
<dbReference type="InterPro" id="IPR029062">
    <property type="entry name" value="Class_I_gatase-like"/>
</dbReference>
<evidence type="ECO:0000313" key="10">
    <source>
        <dbReference type="Proteomes" id="UP000518288"/>
    </source>
</evidence>
<protein>
    <submittedName>
        <fullName evidence="9">Muramoyltetrapeptide carboxypeptidase</fullName>
        <ecNumber evidence="9">3.4.17.13</ecNumber>
    </submittedName>
</protein>
<name>A0A7Y9U7K9_9BURK</name>
<dbReference type="GO" id="GO:0106415">
    <property type="term" value="F:muramoyltetrapeptide carboxypeptidase activity"/>
    <property type="evidence" value="ECO:0007669"/>
    <property type="project" value="UniProtKB-EC"/>
</dbReference>
<feature type="active site" description="Nucleophile" evidence="6">
    <location>
        <position position="118"/>
    </location>
</feature>
<dbReference type="EMBL" id="JACCFH010000001">
    <property type="protein sequence ID" value="NYG35248.1"/>
    <property type="molecule type" value="Genomic_DNA"/>
</dbReference>
<dbReference type="SUPFAM" id="SSF52317">
    <property type="entry name" value="Class I glutamine amidotransferase-like"/>
    <property type="match status" value="1"/>
</dbReference>
<dbReference type="PANTHER" id="PTHR30237">
    <property type="entry name" value="MURAMOYLTETRAPEPTIDE CARBOXYPEPTIDASE"/>
    <property type="match status" value="1"/>
</dbReference>
<evidence type="ECO:0000259" key="7">
    <source>
        <dbReference type="Pfam" id="PF02016"/>
    </source>
</evidence>
<reference evidence="9 10" key="1">
    <citation type="submission" date="2020-07" db="EMBL/GenBank/DDBJ databases">
        <title>Genomic Encyclopedia of Archaeal and Bacterial Type Strains, Phase II (KMG-II): from individual species to whole genera.</title>
        <authorList>
            <person name="Goeker M."/>
        </authorList>
    </citation>
    <scope>NUCLEOTIDE SEQUENCE [LARGE SCALE GENOMIC DNA]</scope>
    <source>
        <strain evidence="9 10">DSM 21226</strain>
    </source>
</reference>
<feature type="active site" description="Charge relay system" evidence="6">
    <location>
        <position position="218"/>
    </location>
</feature>
<dbReference type="InterPro" id="IPR040921">
    <property type="entry name" value="Peptidase_S66C"/>
</dbReference>
<dbReference type="RefSeq" id="WP_179635792.1">
    <property type="nucleotide sequence ID" value="NZ_JACCFH010000001.1"/>
</dbReference>
<evidence type="ECO:0000256" key="2">
    <source>
        <dbReference type="ARBA" id="ARBA00022645"/>
    </source>
</evidence>
<dbReference type="InterPro" id="IPR027478">
    <property type="entry name" value="LdcA_N"/>
</dbReference>
<evidence type="ECO:0000256" key="1">
    <source>
        <dbReference type="ARBA" id="ARBA00010233"/>
    </source>
</evidence>
<evidence type="ECO:0000256" key="4">
    <source>
        <dbReference type="ARBA" id="ARBA00022801"/>
    </source>
</evidence>
<dbReference type="AlphaFoldDB" id="A0A7Y9U7K9"/>
<feature type="active site" description="Charge relay system" evidence="6">
    <location>
        <position position="288"/>
    </location>
</feature>
<keyword evidence="4 9" id="KW-0378">Hydrolase</keyword>
<evidence type="ECO:0000256" key="5">
    <source>
        <dbReference type="ARBA" id="ARBA00022825"/>
    </source>
</evidence>
<proteinExistence type="inferred from homology"/>
<feature type="domain" description="LD-carboxypeptidase C-terminal" evidence="8">
    <location>
        <begin position="187"/>
        <end position="303"/>
    </location>
</feature>
<accession>A0A7Y9U7K9</accession>
<keyword evidence="2 9" id="KW-0121">Carboxypeptidase</keyword>
<dbReference type="SUPFAM" id="SSF141986">
    <property type="entry name" value="LD-carboxypeptidase A C-terminal domain-like"/>
    <property type="match status" value="1"/>
</dbReference>
<evidence type="ECO:0000256" key="3">
    <source>
        <dbReference type="ARBA" id="ARBA00022670"/>
    </source>
</evidence>
<dbReference type="Gene3D" id="3.50.30.60">
    <property type="entry name" value="LD-carboxypeptidase A C-terminal domain-like"/>
    <property type="match status" value="1"/>
</dbReference>
<feature type="domain" description="LD-carboxypeptidase N-terminal" evidence="7">
    <location>
        <begin position="21"/>
        <end position="138"/>
    </location>
</feature>
<gene>
    <name evidence="9" type="ORF">BDD16_004234</name>
</gene>
<dbReference type="InterPro" id="IPR003507">
    <property type="entry name" value="S66_fam"/>
</dbReference>
<organism evidence="9 10">
    <name type="scientific">Sphaerotilus montanus</name>
    <dbReference type="NCBI Taxonomy" id="522889"/>
    <lineage>
        <taxon>Bacteria</taxon>
        <taxon>Pseudomonadati</taxon>
        <taxon>Pseudomonadota</taxon>
        <taxon>Betaproteobacteria</taxon>
        <taxon>Burkholderiales</taxon>
        <taxon>Sphaerotilaceae</taxon>
        <taxon>Sphaerotilus</taxon>
    </lineage>
</organism>
<evidence type="ECO:0000313" key="9">
    <source>
        <dbReference type="EMBL" id="NYG35248.1"/>
    </source>
</evidence>
<dbReference type="Pfam" id="PF02016">
    <property type="entry name" value="Peptidase_S66"/>
    <property type="match status" value="1"/>
</dbReference>
<sequence length="316" mass="33769">MSDLERDPDSTATAATPTLTIYSPSGVVAKAAAIKLAAKRLGALGFDVQIDDSAAAKFQRFAGDDEVRLAALHRVAEAAPSVAMATRGGYGLTRLLDRIDWQLLADATARGTRWVGYSDQTALQLGLLAHTKAPSWAGPLACDDFGRSNADGGLDEVTPDCFREAMSGELEAVGFRTEAGFDGLDVKGTLWGGNLSVLCSLLGTPHWPKVKGGVLFVEDVNEHPYRVERQLLQLHQAGVLAAQKAIVLGDFGNWKKSPLDRGYNLKAMVAHLRSVCDTPILTGLPFGHVPTKVTLPVGVKIELVVQGRDVLMLWGD</sequence>
<dbReference type="GO" id="GO:0006508">
    <property type="term" value="P:proteolysis"/>
    <property type="evidence" value="ECO:0007669"/>
    <property type="project" value="UniProtKB-KW"/>
</dbReference>
<dbReference type="Gene3D" id="3.40.50.10740">
    <property type="entry name" value="Class I glutamine amidotransferase-like"/>
    <property type="match status" value="1"/>
</dbReference>
<dbReference type="Pfam" id="PF17676">
    <property type="entry name" value="Peptidase_S66C"/>
    <property type="match status" value="1"/>
</dbReference>
<dbReference type="EC" id="3.4.17.13" evidence="9"/>
<evidence type="ECO:0000256" key="6">
    <source>
        <dbReference type="PIRSR" id="PIRSR028757-1"/>
    </source>
</evidence>
<dbReference type="PIRSF" id="PIRSF028757">
    <property type="entry name" value="LD-carboxypeptidase"/>
    <property type="match status" value="1"/>
</dbReference>
<dbReference type="InterPro" id="IPR027461">
    <property type="entry name" value="Carboxypeptidase_A_C_sf"/>
</dbReference>
<dbReference type="InterPro" id="IPR040449">
    <property type="entry name" value="Peptidase_S66_N"/>
</dbReference>
<comment type="similarity">
    <text evidence="1">Belongs to the peptidase S66 family.</text>
</comment>
<dbReference type="CDD" id="cd07025">
    <property type="entry name" value="Peptidase_S66"/>
    <property type="match status" value="1"/>
</dbReference>
<evidence type="ECO:0000259" key="8">
    <source>
        <dbReference type="Pfam" id="PF17676"/>
    </source>
</evidence>